<organism evidence="2">
    <name type="scientific">Serpula lacrymans var. lacrymans (strain S7.3)</name>
    <name type="common">Dry rot fungus</name>
    <dbReference type="NCBI Taxonomy" id="936435"/>
    <lineage>
        <taxon>Eukaryota</taxon>
        <taxon>Fungi</taxon>
        <taxon>Dikarya</taxon>
        <taxon>Basidiomycota</taxon>
        <taxon>Agaricomycotina</taxon>
        <taxon>Agaricomycetes</taxon>
        <taxon>Agaricomycetidae</taxon>
        <taxon>Boletales</taxon>
        <taxon>Coniophorineae</taxon>
        <taxon>Serpulaceae</taxon>
        <taxon>Serpula</taxon>
    </lineage>
</organism>
<dbReference type="Proteomes" id="UP000008063">
    <property type="component" value="Unassembled WGS sequence"/>
</dbReference>
<gene>
    <name evidence="1" type="ORF">SERLA73DRAFT_66109</name>
</gene>
<dbReference type="AlphaFoldDB" id="F8QHI1"/>
<dbReference type="HOGENOM" id="CLU_2672619_0_0_1"/>
<proteinExistence type="predicted"/>
<protein>
    <submittedName>
        <fullName evidence="1">Uncharacterized protein</fullName>
    </submittedName>
</protein>
<keyword evidence="2" id="KW-1185">Reference proteome</keyword>
<dbReference type="EMBL" id="GL945510">
    <property type="protein sequence ID" value="EGN92221.1"/>
    <property type="molecule type" value="Genomic_DNA"/>
</dbReference>
<evidence type="ECO:0000313" key="1">
    <source>
        <dbReference type="EMBL" id="EGN92221.1"/>
    </source>
</evidence>
<evidence type="ECO:0000313" key="2">
    <source>
        <dbReference type="Proteomes" id="UP000008063"/>
    </source>
</evidence>
<sequence length="75" mass="8944">MCWQSLECTWTKPLTFLIIQQLYLGSCFADFITRPALHSIQRNFLTKQRLVNDNVRQLKKFNMNTYKIHAMGDYV</sequence>
<reference evidence="2" key="1">
    <citation type="journal article" date="2011" name="Science">
        <title>The plant cell wall-decomposing machinery underlies the functional diversity of forest fungi.</title>
        <authorList>
            <person name="Eastwood D.C."/>
            <person name="Floudas D."/>
            <person name="Binder M."/>
            <person name="Majcherczyk A."/>
            <person name="Schneider P."/>
            <person name="Aerts A."/>
            <person name="Asiegbu F.O."/>
            <person name="Baker S.E."/>
            <person name="Barry K."/>
            <person name="Bendiksby M."/>
            <person name="Blumentritt M."/>
            <person name="Coutinho P.M."/>
            <person name="Cullen D."/>
            <person name="de Vries R.P."/>
            <person name="Gathman A."/>
            <person name="Goodell B."/>
            <person name="Henrissat B."/>
            <person name="Ihrmark K."/>
            <person name="Kauserud H."/>
            <person name="Kohler A."/>
            <person name="LaButti K."/>
            <person name="Lapidus A."/>
            <person name="Lavin J.L."/>
            <person name="Lee Y.-H."/>
            <person name="Lindquist E."/>
            <person name="Lilly W."/>
            <person name="Lucas S."/>
            <person name="Morin E."/>
            <person name="Murat C."/>
            <person name="Oguiza J.A."/>
            <person name="Park J."/>
            <person name="Pisabarro A.G."/>
            <person name="Riley R."/>
            <person name="Rosling A."/>
            <person name="Salamov A."/>
            <person name="Schmidt O."/>
            <person name="Schmutz J."/>
            <person name="Skrede I."/>
            <person name="Stenlid J."/>
            <person name="Wiebenga A."/>
            <person name="Xie X."/>
            <person name="Kuees U."/>
            <person name="Hibbett D.S."/>
            <person name="Hoffmeister D."/>
            <person name="Hoegberg N."/>
            <person name="Martin F."/>
            <person name="Grigoriev I.V."/>
            <person name="Watkinson S.C."/>
        </authorList>
    </citation>
    <scope>NUCLEOTIDE SEQUENCE [LARGE SCALE GENOMIC DNA]</scope>
    <source>
        <strain evidence="2">strain S7.3</strain>
    </source>
</reference>
<name>F8QHI1_SERL3</name>
<accession>F8QHI1</accession>
<dbReference type="InParanoid" id="F8QHI1"/>